<proteinExistence type="predicted"/>
<feature type="domain" description="Reverse transcriptase zinc-binding" evidence="1">
    <location>
        <begin position="308"/>
        <end position="392"/>
    </location>
</feature>
<dbReference type="AlphaFoldDB" id="A0AA38YKA1"/>
<evidence type="ECO:0000259" key="1">
    <source>
        <dbReference type="Pfam" id="PF13966"/>
    </source>
</evidence>
<evidence type="ECO:0000313" key="3">
    <source>
        <dbReference type="Proteomes" id="UP001168098"/>
    </source>
</evidence>
<dbReference type="Pfam" id="PF13966">
    <property type="entry name" value="zf-RVT"/>
    <property type="match status" value="1"/>
</dbReference>
<dbReference type="PANTHER" id="PTHR33116">
    <property type="entry name" value="REVERSE TRANSCRIPTASE ZINC-BINDING DOMAIN-CONTAINING PROTEIN-RELATED-RELATED"/>
    <property type="match status" value="1"/>
</dbReference>
<dbReference type="InterPro" id="IPR026960">
    <property type="entry name" value="RVT-Znf"/>
</dbReference>
<gene>
    <name evidence="2" type="ORF">PVL29_025594</name>
</gene>
<comment type="caution">
    <text evidence="2">The sequence shown here is derived from an EMBL/GenBank/DDBJ whole genome shotgun (WGS) entry which is preliminary data.</text>
</comment>
<name>A0AA38YKA1_VITRO</name>
<reference evidence="2 3" key="1">
    <citation type="journal article" date="2023" name="BMC Biotechnol.">
        <title>Vitis rotundifolia cv Carlos genome sequencing.</title>
        <authorList>
            <person name="Huff M."/>
            <person name="Hulse-Kemp A."/>
            <person name="Scheffler B."/>
            <person name="Youngblood R."/>
            <person name="Simpson S."/>
            <person name="Babiker E."/>
            <person name="Staton M."/>
        </authorList>
    </citation>
    <scope>NUCLEOTIDE SEQUENCE [LARGE SCALE GENOMIC DNA]</scope>
    <source>
        <tissue evidence="2">Leaf</tissue>
    </source>
</reference>
<dbReference type="EMBL" id="JARBHA010000019">
    <property type="protein sequence ID" value="KAJ9672015.1"/>
    <property type="molecule type" value="Genomic_DNA"/>
</dbReference>
<organism evidence="2 3">
    <name type="scientific">Vitis rotundifolia</name>
    <name type="common">Muscadine grape</name>
    <dbReference type="NCBI Taxonomy" id="103349"/>
    <lineage>
        <taxon>Eukaryota</taxon>
        <taxon>Viridiplantae</taxon>
        <taxon>Streptophyta</taxon>
        <taxon>Embryophyta</taxon>
        <taxon>Tracheophyta</taxon>
        <taxon>Spermatophyta</taxon>
        <taxon>Magnoliopsida</taxon>
        <taxon>eudicotyledons</taxon>
        <taxon>Gunneridae</taxon>
        <taxon>Pentapetalae</taxon>
        <taxon>rosids</taxon>
        <taxon>Vitales</taxon>
        <taxon>Vitaceae</taxon>
        <taxon>Viteae</taxon>
        <taxon>Vitis</taxon>
    </lineage>
</organism>
<dbReference type="PANTHER" id="PTHR33116:SF78">
    <property type="entry name" value="OS12G0587133 PROTEIN"/>
    <property type="match status" value="1"/>
</dbReference>
<keyword evidence="3" id="KW-1185">Reference proteome</keyword>
<protein>
    <recommendedName>
        <fullName evidence="1">Reverse transcriptase zinc-binding domain-containing protein</fullName>
    </recommendedName>
</protein>
<accession>A0AA38YKA1</accession>
<evidence type="ECO:0000313" key="2">
    <source>
        <dbReference type="EMBL" id="KAJ9672015.1"/>
    </source>
</evidence>
<dbReference type="Proteomes" id="UP001168098">
    <property type="component" value="Unassembled WGS sequence"/>
</dbReference>
<sequence>MWFEAISGLKVNLSKTEAIPVGEGIPMETLASVLGCKIGSLPTSYLGLPLGAPYKSTRVWDAVEERFRKRLSLWKRQYLSKGDHLTLLKSTLSSLPTYFLSLFVIPKRVCARLEKIQRDFLWGGGALENKPHLVSWKAICAAKKEGGLGIRSLTTFNKALLGKWLWRFANENEPLWKQIISRKYDLQEGGWCSKGVRDRYGVGVWKAIRNGWENFRSHSRFIIGNGTRVKFWKDLWCGNQALEEAFPILFNLSVNKEVGGSWGLRFNRHLNDWEVGEVESLLSKLHPSTIRRGVDDLLRWKENKNGTFSVKSFYSSLSRGTKPPFPARTIWTPWVPIRASFFAWEAAWSRLLTTNRLKRFGWSIPNRCFLCKHEEETTDHLLLFCEKARMLWLLIFSLFGVQWVMHSSVKRNLLGWHGSFVGKKREKAWRAALLCLMWTIWKERNRRGFDDIERNDQDIKSIFLYTFVNWARVYIEEHTLSLIDFVNWLATK</sequence>